<sequence length="84" mass="8928">MKIGIRNMVMPGARSVRIVVIMLTPPRIVPRPEMARPTIHMLAPTPGELTASLSGAYANQPKSAAPPGVMKPARASVPPKAYSQ</sequence>
<accession>A0A6V8L848</accession>
<reference evidence="2 3" key="1">
    <citation type="submission" date="2020-03" db="EMBL/GenBank/DDBJ databases">
        <title>Whole genome shotgun sequence of Phytohabitans rumicis NBRC 108638.</title>
        <authorList>
            <person name="Komaki H."/>
            <person name="Tamura T."/>
        </authorList>
    </citation>
    <scope>NUCLEOTIDE SEQUENCE [LARGE SCALE GENOMIC DNA]</scope>
    <source>
        <strain evidence="2 3">NBRC 108638</strain>
    </source>
</reference>
<evidence type="ECO:0000313" key="2">
    <source>
        <dbReference type="EMBL" id="GFJ91720.1"/>
    </source>
</evidence>
<proteinExistence type="predicted"/>
<feature type="region of interest" description="Disordered" evidence="1">
    <location>
        <begin position="56"/>
        <end position="84"/>
    </location>
</feature>
<dbReference type="EMBL" id="BLPG01000001">
    <property type="protein sequence ID" value="GFJ91720.1"/>
    <property type="molecule type" value="Genomic_DNA"/>
</dbReference>
<evidence type="ECO:0000313" key="3">
    <source>
        <dbReference type="Proteomes" id="UP000482960"/>
    </source>
</evidence>
<comment type="caution">
    <text evidence="2">The sequence shown here is derived from an EMBL/GenBank/DDBJ whole genome shotgun (WGS) entry which is preliminary data.</text>
</comment>
<dbReference type="Proteomes" id="UP000482960">
    <property type="component" value="Unassembled WGS sequence"/>
</dbReference>
<organism evidence="2 3">
    <name type="scientific">Phytohabitans rumicis</name>
    <dbReference type="NCBI Taxonomy" id="1076125"/>
    <lineage>
        <taxon>Bacteria</taxon>
        <taxon>Bacillati</taxon>
        <taxon>Actinomycetota</taxon>
        <taxon>Actinomycetes</taxon>
        <taxon>Micromonosporales</taxon>
        <taxon>Micromonosporaceae</taxon>
    </lineage>
</organism>
<keyword evidence="3" id="KW-1185">Reference proteome</keyword>
<reference evidence="2 3" key="2">
    <citation type="submission" date="2020-03" db="EMBL/GenBank/DDBJ databases">
        <authorList>
            <person name="Ichikawa N."/>
            <person name="Kimura A."/>
            <person name="Kitahashi Y."/>
            <person name="Uohara A."/>
        </authorList>
    </citation>
    <scope>NUCLEOTIDE SEQUENCE [LARGE SCALE GENOMIC DNA]</scope>
    <source>
        <strain evidence="2 3">NBRC 108638</strain>
    </source>
</reference>
<name>A0A6V8L848_9ACTN</name>
<evidence type="ECO:0000256" key="1">
    <source>
        <dbReference type="SAM" id="MobiDB-lite"/>
    </source>
</evidence>
<protein>
    <submittedName>
        <fullName evidence="2">Uncharacterized protein</fullName>
    </submittedName>
</protein>
<gene>
    <name evidence="2" type="ORF">Prum_053620</name>
</gene>
<dbReference type="AlphaFoldDB" id="A0A6V8L848"/>